<keyword evidence="2" id="KW-1185">Reference proteome</keyword>
<sequence>MESRELGMGYWYTPICIRLVPKGSLETFAFSGIYVVDKNKATLEHYFITISSIPYEELKSGYNLYLTSGASVTDTEILWYPVNCDNVFPIFNKLKCGEDDKLYTTLKEMLENGFRLIPIETKLTNNIKALMSINILNLKMVDKVNYNKFHSSVSSSLKPMNFNNNNSNNNKPITIESFPFSFTNPALFSNFLSQGMLNFRISDGENELAFLSDIKYLENMIGGVVQESGGNSVGLVLGNLRKLNGDGDLTCILSWNRIFKVLCQTDHDEHTLNTRGKPLHNSIVAITVEDPKTHRVYWGSGIYYNGSTIVTNDHVVNTKAKSKIVIYLDKDTKIELKFEKMNGTMVTSKYNSTVVGYDQIVTPFESLDLSYIKLSTANQQVLQSVDNISPSRRGEYSVGDKAHTVGFGLFLSPTLNLLGNDLQPIVASGVISTVSSLPFFSDSKRKYPILMITTSSCWNGSSGGGLFSNGNLIGVICSNAQVRLPEILLSNDAKAYIPSTEKISKFSLCIPIELIDLLYTHIMQEGTERRISKRVVDTWKLAQTHNDVIIEQSSKL</sequence>
<dbReference type="InterPro" id="IPR043504">
    <property type="entry name" value="Peptidase_S1_PA_chymotrypsin"/>
</dbReference>
<accession>A0ABP0EN90</accession>
<evidence type="ECO:0000313" key="1">
    <source>
        <dbReference type="EMBL" id="CAK7921310.1"/>
    </source>
</evidence>
<dbReference type="Pfam" id="PF13365">
    <property type="entry name" value="Trypsin_2"/>
    <property type="match status" value="1"/>
</dbReference>
<dbReference type="InterPro" id="IPR039245">
    <property type="entry name" value="TYSND1/DEG15"/>
</dbReference>
<dbReference type="PANTHER" id="PTHR21004">
    <property type="entry name" value="SERINE PROTEASE-RELATED"/>
    <property type="match status" value="1"/>
</dbReference>
<organism evidence="1 2">
    <name type="scientific">[Candida] anglica</name>
    <dbReference type="NCBI Taxonomy" id="148631"/>
    <lineage>
        <taxon>Eukaryota</taxon>
        <taxon>Fungi</taxon>
        <taxon>Dikarya</taxon>
        <taxon>Ascomycota</taxon>
        <taxon>Saccharomycotina</taxon>
        <taxon>Pichiomycetes</taxon>
        <taxon>Debaryomycetaceae</taxon>
        <taxon>Kurtzmaniella</taxon>
    </lineage>
</organism>
<reference evidence="1 2" key="1">
    <citation type="submission" date="2024-01" db="EMBL/GenBank/DDBJ databases">
        <authorList>
            <consortium name="Genoscope - CEA"/>
            <person name="William W."/>
        </authorList>
    </citation>
    <scope>NUCLEOTIDE SEQUENCE [LARGE SCALE GENOMIC DNA]</scope>
    <source>
        <strain evidence="1 2">29B2s-10</strain>
    </source>
</reference>
<dbReference type="Proteomes" id="UP001497600">
    <property type="component" value="Chromosome H"/>
</dbReference>
<dbReference type="SUPFAM" id="SSF50494">
    <property type="entry name" value="Trypsin-like serine proteases"/>
    <property type="match status" value="1"/>
</dbReference>
<dbReference type="PANTHER" id="PTHR21004:SF0">
    <property type="entry name" value="PEROXISOMAL LEADER PEPTIDE-PROCESSING PROTEASE"/>
    <property type="match status" value="1"/>
</dbReference>
<dbReference type="Gene3D" id="2.40.10.10">
    <property type="entry name" value="Trypsin-like serine proteases"/>
    <property type="match status" value="2"/>
</dbReference>
<dbReference type="InterPro" id="IPR009003">
    <property type="entry name" value="Peptidase_S1_PA"/>
</dbReference>
<proteinExistence type="predicted"/>
<dbReference type="EMBL" id="OZ004260">
    <property type="protein sequence ID" value="CAK7921310.1"/>
    <property type="molecule type" value="Genomic_DNA"/>
</dbReference>
<protein>
    <recommendedName>
        <fullName evidence="3">Serine protease</fullName>
    </recommendedName>
</protein>
<name>A0ABP0EN90_9ASCO</name>
<evidence type="ECO:0000313" key="2">
    <source>
        <dbReference type="Proteomes" id="UP001497600"/>
    </source>
</evidence>
<evidence type="ECO:0008006" key="3">
    <source>
        <dbReference type="Google" id="ProtNLM"/>
    </source>
</evidence>
<gene>
    <name evidence="1" type="ORF">CAAN4_H12684</name>
</gene>